<evidence type="ECO:0000256" key="9">
    <source>
        <dbReference type="ARBA" id="ARBA00022895"/>
    </source>
</evidence>
<dbReference type="EC" id="2.7.7.49" evidence="2 14"/>
<dbReference type="Pfam" id="PF00078">
    <property type="entry name" value="RVT_1"/>
    <property type="match status" value="1"/>
</dbReference>
<dbReference type="Gene3D" id="3.30.70.2630">
    <property type="match status" value="1"/>
</dbReference>
<evidence type="ECO:0000256" key="4">
    <source>
        <dbReference type="ARBA" id="ARBA00022454"/>
    </source>
</evidence>
<feature type="domain" description="Reverse transcriptase" evidence="15">
    <location>
        <begin position="178"/>
        <end position="405"/>
    </location>
</feature>
<evidence type="ECO:0000256" key="12">
    <source>
        <dbReference type="ARBA" id="ARBA00032044"/>
    </source>
</evidence>
<comment type="subcellular location">
    <subcellularLocation>
        <location evidence="14">Nucleus</location>
    </subcellularLocation>
    <subcellularLocation>
        <location evidence="14">Chromosome</location>
        <location evidence="14">Telomere</location>
    </subcellularLocation>
</comment>
<dbReference type="AlphaFoldDB" id="A0A9P0PBY6"/>
<evidence type="ECO:0000256" key="5">
    <source>
        <dbReference type="ARBA" id="ARBA00022679"/>
    </source>
</evidence>
<dbReference type="GO" id="GO:0046872">
    <property type="term" value="F:metal ion binding"/>
    <property type="evidence" value="ECO:0007669"/>
    <property type="project" value="UniProtKB-KW"/>
</dbReference>
<evidence type="ECO:0000256" key="1">
    <source>
        <dbReference type="ARBA" id="ARBA00008001"/>
    </source>
</evidence>
<dbReference type="InterPro" id="IPR000477">
    <property type="entry name" value="RT_dom"/>
</dbReference>
<evidence type="ECO:0000313" key="17">
    <source>
        <dbReference type="Proteomes" id="UP001152888"/>
    </source>
</evidence>
<dbReference type="EMBL" id="CAKOFQ010006845">
    <property type="protein sequence ID" value="CAH1976163.1"/>
    <property type="molecule type" value="Genomic_DNA"/>
</dbReference>
<dbReference type="GO" id="GO:0003720">
    <property type="term" value="F:telomerase activity"/>
    <property type="evidence" value="ECO:0007669"/>
    <property type="project" value="InterPro"/>
</dbReference>
<keyword evidence="7 14" id="KW-0479">Metal-binding</keyword>
<dbReference type="OrthoDB" id="289721at2759"/>
<keyword evidence="4 14" id="KW-0158">Chromosome</keyword>
<dbReference type="PANTHER" id="PTHR12066">
    <property type="entry name" value="TELOMERASE REVERSE TRANSCRIPTASE"/>
    <property type="match status" value="1"/>
</dbReference>
<dbReference type="GO" id="GO:0007004">
    <property type="term" value="P:telomere maintenance via telomerase"/>
    <property type="evidence" value="ECO:0007669"/>
    <property type="project" value="TreeGrafter"/>
</dbReference>
<evidence type="ECO:0000256" key="10">
    <source>
        <dbReference type="ARBA" id="ARBA00022918"/>
    </source>
</evidence>
<organism evidence="16 17">
    <name type="scientific">Acanthoscelides obtectus</name>
    <name type="common">Bean weevil</name>
    <name type="synonym">Bruchus obtectus</name>
    <dbReference type="NCBI Taxonomy" id="200917"/>
    <lineage>
        <taxon>Eukaryota</taxon>
        <taxon>Metazoa</taxon>
        <taxon>Ecdysozoa</taxon>
        <taxon>Arthropoda</taxon>
        <taxon>Hexapoda</taxon>
        <taxon>Insecta</taxon>
        <taxon>Pterygota</taxon>
        <taxon>Neoptera</taxon>
        <taxon>Endopterygota</taxon>
        <taxon>Coleoptera</taxon>
        <taxon>Polyphaga</taxon>
        <taxon>Cucujiformia</taxon>
        <taxon>Chrysomeloidea</taxon>
        <taxon>Chrysomelidae</taxon>
        <taxon>Bruchinae</taxon>
        <taxon>Bruchini</taxon>
        <taxon>Acanthoscelides</taxon>
    </lineage>
</organism>
<evidence type="ECO:0000256" key="14">
    <source>
        <dbReference type="RuleBase" id="RU365061"/>
    </source>
</evidence>
<dbReference type="GO" id="GO:0000333">
    <property type="term" value="C:telomerase catalytic core complex"/>
    <property type="evidence" value="ECO:0007669"/>
    <property type="project" value="TreeGrafter"/>
</dbReference>
<dbReference type="GO" id="GO:0042162">
    <property type="term" value="F:telomeric DNA binding"/>
    <property type="evidence" value="ECO:0007669"/>
    <property type="project" value="TreeGrafter"/>
</dbReference>
<evidence type="ECO:0000256" key="6">
    <source>
        <dbReference type="ARBA" id="ARBA00022695"/>
    </source>
</evidence>
<proteinExistence type="inferred from homology"/>
<keyword evidence="11 14" id="KW-0539">Nucleus</keyword>
<dbReference type="InterPro" id="IPR003545">
    <property type="entry name" value="Telomerase_RT"/>
</dbReference>
<keyword evidence="6 14" id="KW-0548">Nucleotidyltransferase</keyword>
<evidence type="ECO:0000256" key="13">
    <source>
        <dbReference type="ARBA" id="ARBA00048173"/>
    </source>
</evidence>
<dbReference type="Pfam" id="PF12009">
    <property type="entry name" value="Telomerase_RBD"/>
    <property type="match status" value="1"/>
</dbReference>
<dbReference type="Gene3D" id="1.10.357.90">
    <property type="match status" value="1"/>
</dbReference>
<dbReference type="Gene3D" id="3.10.10.20">
    <property type="match status" value="1"/>
</dbReference>
<evidence type="ECO:0000313" key="16">
    <source>
        <dbReference type="EMBL" id="CAH1976163.1"/>
    </source>
</evidence>
<evidence type="ECO:0000256" key="2">
    <source>
        <dbReference type="ARBA" id="ARBA00012493"/>
    </source>
</evidence>
<keyword evidence="17" id="KW-1185">Reference proteome</keyword>
<comment type="catalytic activity">
    <reaction evidence="13 14">
        <text>DNA(n) + a 2'-deoxyribonucleoside 5'-triphosphate = DNA(n+1) + diphosphate</text>
        <dbReference type="Rhea" id="RHEA:22508"/>
        <dbReference type="Rhea" id="RHEA-COMP:17339"/>
        <dbReference type="Rhea" id="RHEA-COMP:17340"/>
        <dbReference type="ChEBI" id="CHEBI:33019"/>
        <dbReference type="ChEBI" id="CHEBI:61560"/>
        <dbReference type="ChEBI" id="CHEBI:173112"/>
        <dbReference type="EC" id="2.7.7.49"/>
    </reaction>
</comment>
<keyword evidence="10 14" id="KW-0695">RNA-directed DNA polymerase</keyword>
<dbReference type="Gene3D" id="1.10.10.2210">
    <property type="match status" value="1"/>
</dbReference>
<keyword evidence="9 14" id="KW-0779">Telomere</keyword>
<protein>
    <recommendedName>
        <fullName evidence="3 14">Telomerase reverse transcriptase</fullName>
        <ecNumber evidence="2 14">2.7.7.49</ecNumber>
    </recommendedName>
    <alternativeName>
        <fullName evidence="12 14">Telomerase catalytic subunit</fullName>
    </alternativeName>
</protein>
<dbReference type="GO" id="GO:0000781">
    <property type="term" value="C:chromosome, telomeric region"/>
    <property type="evidence" value="ECO:0007669"/>
    <property type="project" value="UniProtKB-SubCell"/>
</dbReference>
<dbReference type="PANTHER" id="PTHR12066:SF0">
    <property type="entry name" value="TELOMERASE REVERSE TRANSCRIPTASE"/>
    <property type="match status" value="1"/>
</dbReference>
<comment type="caution">
    <text evidence="16">The sequence shown here is derived from an EMBL/GenBank/DDBJ whole genome shotgun (WGS) entry which is preliminary data.</text>
</comment>
<evidence type="ECO:0000259" key="15">
    <source>
        <dbReference type="PROSITE" id="PS50878"/>
    </source>
</evidence>
<dbReference type="Pfam" id="PF17984">
    <property type="entry name" value="TERT_thumb"/>
    <property type="match status" value="1"/>
</dbReference>
<evidence type="ECO:0000256" key="11">
    <source>
        <dbReference type="ARBA" id="ARBA00023242"/>
    </source>
</evidence>
<dbReference type="InterPro" id="IPR043502">
    <property type="entry name" value="DNA/RNA_pol_sf"/>
</dbReference>
<dbReference type="Gene3D" id="1.10.132.70">
    <property type="match status" value="1"/>
</dbReference>
<keyword evidence="5 14" id="KW-0808">Transferase</keyword>
<dbReference type="GO" id="GO:0070034">
    <property type="term" value="F:telomerase RNA binding"/>
    <property type="evidence" value="ECO:0007669"/>
    <property type="project" value="TreeGrafter"/>
</dbReference>
<accession>A0A9P0PBY6</accession>
<dbReference type="InterPro" id="IPR021891">
    <property type="entry name" value="Telomerase_RBD"/>
</dbReference>
<evidence type="ECO:0000256" key="8">
    <source>
        <dbReference type="ARBA" id="ARBA00022842"/>
    </source>
</evidence>
<gene>
    <name evidence="16" type="ORF">ACAOBT_LOCUS11999</name>
</gene>
<reference evidence="16" key="1">
    <citation type="submission" date="2022-03" db="EMBL/GenBank/DDBJ databases">
        <authorList>
            <person name="Sayadi A."/>
        </authorList>
    </citation>
    <scope>NUCLEOTIDE SEQUENCE</scope>
</reference>
<dbReference type="Proteomes" id="UP001152888">
    <property type="component" value="Unassembled WGS sequence"/>
</dbReference>
<evidence type="ECO:0000256" key="3">
    <source>
        <dbReference type="ARBA" id="ARBA00016182"/>
    </source>
</evidence>
<dbReference type="InterPro" id="IPR041580">
    <property type="entry name" value="TERT_thumb"/>
</dbReference>
<dbReference type="SUPFAM" id="SSF56672">
    <property type="entry name" value="DNA/RNA polymerases"/>
    <property type="match status" value="1"/>
</dbReference>
<dbReference type="PROSITE" id="PS50878">
    <property type="entry name" value="RT_POL"/>
    <property type="match status" value="1"/>
</dbReference>
<comment type="similarity">
    <text evidence="1 14">Belongs to the reverse transcriptase family. Telomerase subfamily.</text>
</comment>
<name>A0A9P0PBY6_ACAOB</name>
<sequence length="611" mass="71869">MKYYNLSFTSRRERTTLHHNLKAGLGVSSCFKKLFMRYNQNLKKLKNSQTDPTRRTKITRLLDEIIDEGCYGNVRNKKVFYRLVNKIITQSYGECVPASELHEGYDWLAMEWVDINTQLPPRNQVFNAIYYLLELILKPLITSRYKHIRNPKSHEINFYPRNSWQIFQYKVRNKLISSGYLVAVSHEVETIGTLTLYPKDKCESLDFRAIMKPTESHRNMRSQFKKLGSKIKSLYKVKCKCFNGQLYECWKMYTANIGKTQIHAIKIDLHDAFGHVHIDKLCEIISNSDLEDSVKMTVINHVRNQYVSLNGVPVKWNHGLIQGDYLSASLCELYIRNIEDEILADFETEHSFIFRHVDDYFFCSTNLQDISNFEDTIGGYFKINNSKTQKSIQDSPIINFCGHEFHIRTKEVSKSYDQKRVNRHRFKPLRKDSPNIIKNNWLKIKNPNEEQLIISSALKYSCSKHCFSNLTINTNFNSEEKLLKNIGDGMMYLAFKFHFAVSSVNYCQKECMDLLEIIVDKIIDSYTKILFKKHIKNIGKLCTGRMRFRHVLATCINSFIIVLKKKVEYKGIVNRLEMKYQALSLPKWYRKLPKEFIQKFSVIKMDRLCSI</sequence>
<evidence type="ECO:0000256" key="7">
    <source>
        <dbReference type="ARBA" id="ARBA00022723"/>
    </source>
</evidence>
<comment type="function">
    <text evidence="14">Telomerase is a ribonucleoprotein enzyme essential for the replication of chromosome termini in most eukaryotes. It elongates telomeres. It is a reverse transcriptase that adds simple sequence repeats to chromosome ends by copying a template sequence within the RNA component of the enzyme.</text>
</comment>
<keyword evidence="8 14" id="KW-0460">Magnesium</keyword>